<protein>
    <submittedName>
        <fullName evidence="2">Type II secretory pathway, pseudopilin PulG</fullName>
    </submittedName>
</protein>
<evidence type="ECO:0000256" key="1">
    <source>
        <dbReference type="SAM" id="Phobius"/>
    </source>
</evidence>
<keyword evidence="1" id="KW-0812">Transmembrane</keyword>
<organism evidence="2 3">
    <name type="scientific">Streptococcus suis</name>
    <dbReference type="NCBI Taxonomy" id="1307"/>
    <lineage>
        <taxon>Bacteria</taxon>
        <taxon>Bacillati</taxon>
        <taxon>Bacillota</taxon>
        <taxon>Bacilli</taxon>
        <taxon>Lactobacillales</taxon>
        <taxon>Streptococcaceae</taxon>
        <taxon>Streptococcus</taxon>
    </lineage>
</organism>
<keyword evidence="1" id="KW-1133">Transmembrane helix</keyword>
<dbReference type="EMBL" id="RSDO01000029">
    <property type="protein sequence ID" value="RRR50589.1"/>
    <property type="molecule type" value="Genomic_DNA"/>
</dbReference>
<comment type="caution">
    <text evidence="2">The sequence shown here is derived from an EMBL/GenBank/DDBJ whole genome shotgun (WGS) entry which is preliminary data.</text>
</comment>
<evidence type="ECO:0000313" key="3">
    <source>
        <dbReference type="Proteomes" id="UP000274117"/>
    </source>
</evidence>
<reference evidence="2 3" key="1">
    <citation type="submission" date="2018-11" db="EMBL/GenBank/DDBJ databases">
        <authorList>
            <person name="Stevens M.J."/>
            <person name="Cernela N."/>
            <person name="Spoerry Serrano N."/>
            <person name="Schmitt S."/>
            <person name="Schrenzel J."/>
            <person name="Stephan R."/>
        </authorList>
    </citation>
    <scope>NUCLEOTIDE SEQUENCE [LARGE SCALE GENOMIC DNA]</scope>
    <source>
        <strain evidence="2 3">PP422</strain>
    </source>
</reference>
<keyword evidence="1" id="KW-0472">Membrane</keyword>
<dbReference type="AlphaFoldDB" id="A0A3R8XNG6"/>
<dbReference type="Proteomes" id="UP000274117">
    <property type="component" value="Unassembled WGS sequence"/>
</dbReference>
<accession>A0A3R8XNG6</accession>
<reference evidence="2 3" key="2">
    <citation type="submission" date="2018-12" db="EMBL/GenBank/DDBJ databases">
        <title>Whole-genome sequences of fifteen clinical Streptococcus suis strains isolated from pigs between 2006 and 2018.</title>
        <authorList>
            <person name="Stevens M.J.A."/>
            <person name="Cernela N."/>
            <person name="Spoerry Serrano N."/>
            <person name="Schmitt S."/>
            <person name="Schrenzel J."/>
            <person name="Stephan R."/>
        </authorList>
    </citation>
    <scope>NUCLEOTIDE SEQUENCE [LARGE SCALE GENOMIC DNA]</scope>
    <source>
        <strain evidence="2 3">PP422</strain>
    </source>
</reference>
<proteinExistence type="predicted"/>
<dbReference type="OrthoDB" id="2223452at2"/>
<name>A0A3R8XNG6_STRSU</name>
<evidence type="ECO:0000313" key="2">
    <source>
        <dbReference type="EMBL" id="RRR50589.1"/>
    </source>
</evidence>
<feature type="transmembrane region" description="Helical" evidence="1">
    <location>
        <begin position="12"/>
        <end position="32"/>
    </location>
</feature>
<dbReference type="InterPro" id="IPR053468">
    <property type="entry name" value="ComGE-like"/>
</dbReference>
<dbReference type="RefSeq" id="WP_105122988.1">
    <property type="nucleotide sequence ID" value="NZ_CP102145.1"/>
</dbReference>
<sequence length="97" mass="10842">MVVIRNRKNKAYILLEGLVALSVLVTITSLFLSAMEVSRRQQAEGLYQQEVLNVAKMAVQTGQDNLSLNGVKVTVQRSDKLLAVYHEGREVARVEKN</sequence>
<dbReference type="NCBIfam" id="NF041013">
    <property type="entry name" value="T4P_ComGE"/>
    <property type="match status" value="1"/>
</dbReference>
<dbReference type="Pfam" id="PF11773">
    <property type="entry name" value="ComGE"/>
    <property type="match status" value="1"/>
</dbReference>
<dbReference type="InterPro" id="IPR021749">
    <property type="entry name" value="ComGE"/>
</dbReference>
<gene>
    <name evidence="2" type="ORF">EI998_10155</name>
</gene>